<dbReference type="Pfam" id="PF13181">
    <property type="entry name" value="TPR_8"/>
    <property type="match status" value="1"/>
</dbReference>
<feature type="repeat" description="TPR" evidence="1">
    <location>
        <begin position="445"/>
        <end position="478"/>
    </location>
</feature>
<dbReference type="Pfam" id="PF25948">
    <property type="entry name" value="DUF7986"/>
    <property type="match status" value="1"/>
</dbReference>
<evidence type="ECO:0000313" key="2">
    <source>
        <dbReference type="EMBL" id="PJC32648.1"/>
    </source>
</evidence>
<organism evidence="2 3">
    <name type="scientific">Candidatus Roizmanbacteria bacterium CG_4_9_14_0_2_um_filter_39_13</name>
    <dbReference type="NCBI Taxonomy" id="1974839"/>
    <lineage>
        <taxon>Bacteria</taxon>
        <taxon>Candidatus Roizmaniibacteriota</taxon>
    </lineage>
</organism>
<dbReference type="EMBL" id="PFSC01000075">
    <property type="protein sequence ID" value="PJC32648.1"/>
    <property type="molecule type" value="Genomic_DNA"/>
</dbReference>
<gene>
    <name evidence="2" type="ORF">CO051_02885</name>
</gene>
<dbReference type="InterPro" id="IPR011990">
    <property type="entry name" value="TPR-like_helical_dom_sf"/>
</dbReference>
<sequence>MPLIISHTTTITPQQKVGRNDPCLCGSGKKYKKCCLQKEYVYDLSEKGRYIDQVLIWLDTQQWYHDRLTQHIAHIFKRGNKVEEQELNNLIEAVIFEDLINGRTPLHHAITSGVFSHQDVIYYQSWMVRSVFSFFQIEKIYLGSMLEMNDLVTGKRYEVYEKLATYSAQIGQVMITRIIPYRDKWVMTGNTLGAYQKEVADSFHSTMKDHTKHLSQLDYIYMAHKRKPYSPSLEKYRYTDLSYTILKKLYTDLSLLYGINLDIADLERQIQAKENVDFQIYIDKLATYHLSPSVFAQLANIILALYQKNPYFESLPKPGPQEQKTVNELMRFISNRYARYEHLKKDKREVAVAELQEKWLDTPQHKLSEKTPRQAILAERKKLQNPSTIVKYLHQVHTLHNKSQGACIFDDYDTAIRHMQEKNYAEALGLFAQYANSLSDLPEIFRWYGNVGLCLSQLGEVEVAKQYFQKALKIKPDYETAIINMKNYDDDTIIMQWRKLGTLDRFFEAMDRYFDPDCDHMKNTLILTNTRRFLIYIQKNTVKLISKKHTIPLAHVLSINEQFSAPDPLYSNDDERYVYKKESQMPQVYFLHKILVSCNLVAENDHTLEITPEGKEFLKSSLRQQWNELFIGWVLDMDWKKLSEPRKQDILVPGMASLFQQEFYTIGTILNKKKGVISIYEVVEELFEDTLSPNTYTEKQKNSLLLIQSLNATLMLFVPLSWFGLIELYHFGEKIDENDISPQWIRKNMRCTLLPLGRCIYEHIEECFRRVIPEVLFKHLNK</sequence>
<dbReference type="InterPro" id="IPR058292">
    <property type="entry name" value="DUF7986"/>
</dbReference>
<evidence type="ECO:0000256" key="1">
    <source>
        <dbReference type="PROSITE-ProRule" id="PRU00339"/>
    </source>
</evidence>
<dbReference type="AlphaFoldDB" id="A0A2M8F034"/>
<dbReference type="SMART" id="SM00028">
    <property type="entry name" value="TPR"/>
    <property type="match status" value="1"/>
</dbReference>
<protein>
    <submittedName>
        <fullName evidence="2">Uncharacterized protein</fullName>
    </submittedName>
</protein>
<evidence type="ECO:0000313" key="3">
    <source>
        <dbReference type="Proteomes" id="UP000231383"/>
    </source>
</evidence>
<dbReference type="Gene3D" id="3.10.450.50">
    <property type="match status" value="1"/>
</dbReference>
<keyword evidence="1" id="KW-0802">TPR repeat</keyword>
<comment type="caution">
    <text evidence="2">The sequence shown here is derived from an EMBL/GenBank/DDBJ whole genome shotgun (WGS) entry which is preliminary data.</text>
</comment>
<accession>A0A2M8F034</accession>
<dbReference type="PROSITE" id="PS50005">
    <property type="entry name" value="TPR"/>
    <property type="match status" value="1"/>
</dbReference>
<proteinExistence type="predicted"/>
<dbReference type="InterPro" id="IPR019734">
    <property type="entry name" value="TPR_rpt"/>
</dbReference>
<dbReference type="InterPro" id="IPR004027">
    <property type="entry name" value="SEC_C_motif"/>
</dbReference>
<dbReference type="Pfam" id="PF02810">
    <property type="entry name" value="SEC-C"/>
    <property type="match status" value="1"/>
</dbReference>
<dbReference type="Proteomes" id="UP000231383">
    <property type="component" value="Unassembled WGS sequence"/>
</dbReference>
<name>A0A2M8F034_9BACT</name>
<reference evidence="3" key="1">
    <citation type="submission" date="2017-09" db="EMBL/GenBank/DDBJ databases">
        <title>Depth-based differentiation of microbial function through sediment-hosted aquifers and enrichment of novel symbionts in the deep terrestrial subsurface.</title>
        <authorList>
            <person name="Probst A.J."/>
            <person name="Ladd B."/>
            <person name="Jarett J.K."/>
            <person name="Geller-Mcgrath D.E."/>
            <person name="Sieber C.M.K."/>
            <person name="Emerson J.B."/>
            <person name="Anantharaman K."/>
            <person name="Thomas B.C."/>
            <person name="Malmstrom R."/>
            <person name="Stieglmeier M."/>
            <person name="Klingl A."/>
            <person name="Woyke T."/>
            <person name="Ryan C.M."/>
            <person name="Banfield J.F."/>
        </authorList>
    </citation>
    <scope>NUCLEOTIDE SEQUENCE [LARGE SCALE GENOMIC DNA]</scope>
</reference>
<dbReference type="SUPFAM" id="SSF48452">
    <property type="entry name" value="TPR-like"/>
    <property type="match status" value="1"/>
</dbReference>
<dbReference type="Gene3D" id="1.25.40.10">
    <property type="entry name" value="Tetratricopeptide repeat domain"/>
    <property type="match status" value="1"/>
</dbReference>
<dbReference type="SUPFAM" id="SSF103642">
    <property type="entry name" value="Sec-C motif"/>
    <property type="match status" value="1"/>
</dbReference>